<sequence>MRICKHFKEMPATRGALIVFEGCDRSGKTTQCKKLVEYLMSKNISSKYINFPDRGTHIGKLINSYLSSEQDLDDHVIHLLFTANRWEANKKMLNLLKQGTTLIVDRYSYSGTAFSSAKGLNLKWCQSPEVGLPKPDLVILLTMTKEAIAKRSGYGDERYETPELQQKVMQYFQELKESDTAKWLEIDADKSIDELQGELQLIIMKAIAEVGNRDIKELWNDK</sequence>
<dbReference type="EC" id="2.7.4.9" evidence="3"/>
<keyword evidence="6" id="KW-0545">Nucleotide biosynthesis</keyword>
<dbReference type="GO" id="GO:0006235">
    <property type="term" value="P:dTTP biosynthetic process"/>
    <property type="evidence" value="ECO:0007669"/>
    <property type="project" value="TreeGrafter"/>
</dbReference>
<dbReference type="PROSITE" id="PS01331">
    <property type="entry name" value="THYMIDYLATE_KINASE"/>
    <property type="match status" value="1"/>
</dbReference>
<dbReference type="GO" id="GO:0006227">
    <property type="term" value="P:dUDP biosynthetic process"/>
    <property type="evidence" value="ECO:0007669"/>
    <property type="project" value="TreeGrafter"/>
</dbReference>
<dbReference type="Pfam" id="PF02223">
    <property type="entry name" value="Thymidylate_kin"/>
    <property type="match status" value="1"/>
</dbReference>
<evidence type="ECO:0000256" key="1">
    <source>
        <dbReference type="ARBA" id="ARBA00004992"/>
    </source>
</evidence>
<comment type="similarity">
    <text evidence="2">Belongs to the thymidylate kinase family.</text>
</comment>
<evidence type="ECO:0000313" key="11">
    <source>
        <dbReference type="EMBL" id="NOV45715.1"/>
    </source>
</evidence>
<dbReference type="PANTHER" id="PTHR10344:SF1">
    <property type="entry name" value="THYMIDYLATE KINASE"/>
    <property type="match status" value="1"/>
</dbReference>
<evidence type="ECO:0000256" key="2">
    <source>
        <dbReference type="ARBA" id="ARBA00009776"/>
    </source>
</evidence>
<dbReference type="Gene3D" id="3.40.50.300">
    <property type="entry name" value="P-loop containing nucleotide triphosphate hydrolases"/>
    <property type="match status" value="1"/>
</dbReference>
<dbReference type="GO" id="GO:0005524">
    <property type="term" value="F:ATP binding"/>
    <property type="evidence" value="ECO:0007669"/>
    <property type="project" value="UniProtKB-KW"/>
</dbReference>
<organism evidence="11">
    <name type="scientific">Xenopsylla cheopis</name>
    <name type="common">Oriental rat flea</name>
    <name type="synonym">Pulex cheopis</name>
    <dbReference type="NCBI Taxonomy" id="163159"/>
    <lineage>
        <taxon>Eukaryota</taxon>
        <taxon>Metazoa</taxon>
        <taxon>Ecdysozoa</taxon>
        <taxon>Arthropoda</taxon>
        <taxon>Hexapoda</taxon>
        <taxon>Insecta</taxon>
        <taxon>Pterygota</taxon>
        <taxon>Neoptera</taxon>
        <taxon>Endopterygota</taxon>
        <taxon>Siphonaptera</taxon>
        <taxon>Pulicidae</taxon>
        <taxon>Xenopsyllinae</taxon>
        <taxon>Xenopsylla</taxon>
    </lineage>
</organism>
<dbReference type="GO" id="GO:0006233">
    <property type="term" value="P:dTDP biosynthetic process"/>
    <property type="evidence" value="ECO:0007669"/>
    <property type="project" value="InterPro"/>
</dbReference>
<dbReference type="InterPro" id="IPR018094">
    <property type="entry name" value="Thymidylate_kinase"/>
</dbReference>
<dbReference type="InterPro" id="IPR039430">
    <property type="entry name" value="Thymidylate_kin-like_dom"/>
</dbReference>
<dbReference type="EMBL" id="GIIL01001989">
    <property type="protein sequence ID" value="NOV45715.1"/>
    <property type="molecule type" value="Transcribed_RNA"/>
</dbReference>
<evidence type="ECO:0000259" key="10">
    <source>
        <dbReference type="Pfam" id="PF02223"/>
    </source>
</evidence>
<evidence type="ECO:0000256" key="9">
    <source>
        <dbReference type="ARBA" id="ARBA00022840"/>
    </source>
</evidence>
<protein>
    <recommendedName>
        <fullName evidence="4">Thymidylate kinase</fullName>
        <ecNumber evidence="3">2.7.4.9</ecNumber>
    </recommendedName>
</protein>
<name>A0A6M2DHB5_XENCH</name>
<keyword evidence="5" id="KW-0808">Transferase</keyword>
<dbReference type="SUPFAM" id="SSF52540">
    <property type="entry name" value="P-loop containing nucleoside triphosphate hydrolases"/>
    <property type="match status" value="1"/>
</dbReference>
<evidence type="ECO:0000256" key="8">
    <source>
        <dbReference type="ARBA" id="ARBA00022777"/>
    </source>
</evidence>
<dbReference type="AlphaFoldDB" id="A0A6M2DHB5"/>
<dbReference type="CDD" id="cd01672">
    <property type="entry name" value="TMPK"/>
    <property type="match status" value="1"/>
</dbReference>
<dbReference type="InterPro" id="IPR018095">
    <property type="entry name" value="Thymidylate_kin_CS"/>
</dbReference>
<dbReference type="GO" id="GO:0004550">
    <property type="term" value="F:nucleoside diphosphate kinase activity"/>
    <property type="evidence" value="ECO:0007669"/>
    <property type="project" value="TreeGrafter"/>
</dbReference>
<evidence type="ECO:0000256" key="7">
    <source>
        <dbReference type="ARBA" id="ARBA00022741"/>
    </source>
</evidence>
<dbReference type="PANTHER" id="PTHR10344">
    <property type="entry name" value="THYMIDYLATE KINASE"/>
    <property type="match status" value="1"/>
</dbReference>
<dbReference type="GO" id="GO:0005739">
    <property type="term" value="C:mitochondrion"/>
    <property type="evidence" value="ECO:0007669"/>
    <property type="project" value="TreeGrafter"/>
</dbReference>
<feature type="domain" description="Thymidylate kinase-like" evidence="10">
    <location>
        <begin position="20"/>
        <end position="196"/>
    </location>
</feature>
<keyword evidence="9" id="KW-0067">ATP-binding</keyword>
<keyword evidence="7" id="KW-0547">Nucleotide-binding</keyword>
<evidence type="ECO:0000256" key="5">
    <source>
        <dbReference type="ARBA" id="ARBA00022679"/>
    </source>
</evidence>
<reference evidence="11" key="1">
    <citation type="submission" date="2020-03" db="EMBL/GenBank/DDBJ databases">
        <title>Transcriptomic Profiling of the Digestive Tract of the Rat Flea, Xenopsylla cheopis, Following Blood Feeding and Infection with Yersinia pestis.</title>
        <authorList>
            <person name="Bland D.M."/>
            <person name="Martens C.A."/>
            <person name="Virtaneva K."/>
            <person name="Kanakabandi K."/>
            <person name="Long D."/>
            <person name="Rosenke R."/>
            <person name="Saturday G.A."/>
            <person name="Hoyt F.H."/>
            <person name="Bruno D.P."/>
            <person name="Ribeiro J.M.C."/>
            <person name="Hinnebusch J."/>
        </authorList>
    </citation>
    <scope>NUCLEOTIDE SEQUENCE</scope>
</reference>
<evidence type="ECO:0000256" key="3">
    <source>
        <dbReference type="ARBA" id="ARBA00012980"/>
    </source>
</evidence>
<evidence type="ECO:0000256" key="4">
    <source>
        <dbReference type="ARBA" id="ARBA00017144"/>
    </source>
</evidence>
<accession>A0A6M2DHB5</accession>
<comment type="pathway">
    <text evidence="1">Pyrimidine metabolism; dTTP biosynthesis.</text>
</comment>
<dbReference type="HAMAP" id="MF_00165">
    <property type="entry name" value="Thymidylate_kinase"/>
    <property type="match status" value="1"/>
</dbReference>
<keyword evidence="8 11" id="KW-0418">Kinase</keyword>
<proteinExistence type="inferred from homology"/>
<dbReference type="InterPro" id="IPR027417">
    <property type="entry name" value="P-loop_NTPase"/>
</dbReference>
<dbReference type="NCBIfam" id="TIGR00041">
    <property type="entry name" value="DTMP_kinase"/>
    <property type="match status" value="1"/>
</dbReference>
<dbReference type="FunFam" id="3.40.50.300:FF:000679">
    <property type="entry name" value="Thymidylate kinase"/>
    <property type="match status" value="1"/>
</dbReference>
<dbReference type="GO" id="GO:0004798">
    <property type="term" value="F:dTMP kinase activity"/>
    <property type="evidence" value="ECO:0007669"/>
    <property type="project" value="UniProtKB-EC"/>
</dbReference>
<dbReference type="GO" id="GO:0005829">
    <property type="term" value="C:cytosol"/>
    <property type="evidence" value="ECO:0007669"/>
    <property type="project" value="TreeGrafter"/>
</dbReference>
<dbReference type="GO" id="GO:0005634">
    <property type="term" value="C:nucleus"/>
    <property type="evidence" value="ECO:0007669"/>
    <property type="project" value="TreeGrafter"/>
</dbReference>
<evidence type="ECO:0000256" key="6">
    <source>
        <dbReference type="ARBA" id="ARBA00022727"/>
    </source>
</evidence>